<feature type="signal peptide" evidence="2">
    <location>
        <begin position="1"/>
        <end position="26"/>
    </location>
</feature>
<keyword evidence="4" id="KW-1185">Reference proteome</keyword>
<protein>
    <recommendedName>
        <fullName evidence="5">SMP-30/Gluconolactonase/LRE-like region domain-containing protein</fullName>
    </recommendedName>
</protein>
<keyword evidence="2" id="KW-0732">Signal</keyword>
<dbReference type="PROSITE" id="PS51257">
    <property type="entry name" value="PROKAR_LIPOPROTEIN"/>
    <property type="match status" value="1"/>
</dbReference>
<gene>
    <name evidence="3" type="ORF">FRZ54_09630</name>
</gene>
<evidence type="ECO:0000256" key="1">
    <source>
        <dbReference type="ARBA" id="ARBA00022737"/>
    </source>
</evidence>
<accession>A0A5B8UVR5</accession>
<dbReference type="Pfam" id="PF01436">
    <property type="entry name" value="NHL"/>
    <property type="match status" value="1"/>
</dbReference>
<dbReference type="RefSeq" id="WP_147031402.1">
    <property type="nucleotide sequence ID" value="NZ_CP042436.1"/>
</dbReference>
<dbReference type="CDD" id="cd14953">
    <property type="entry name" value="NHL_like_1"/>
    <property type="match status" value="1"/>
</dbReference>
<dbReference type="EMBL" id="CP042436">
    <property type="protein sequence ID" value="QEC62825.1"/>
    <property type="molecule type" value="Genomic_DNA"/>
</dbReference>
<dbReference type="SUPFAM" id="SSF63829">
    <property type="entry name" value="Calcium-dependent phosphotriesterase"/>
    <property type="match status" value="1"/>
</dbReference>
<evidence type="ECO:0000313" key="3">
    <source>
        <dbReference type="EMBL" id="QEC62825.1"/>
    </source>
</evidence>
<evidence type="ECO:0000256" key="2">
    <source>
        <dbReference type="SAM" id="SignalP"/>
    </source>
</evidence>
<name>A0A5B8UVR5_9SPHI</name>
<dbReference type="SUPFAM" id="SSF101898">
    <property type="entry name" value="NHL repeat"/>
    <property type="match status" value="1"/>
</dbReference>
<reference evidence="3 4" key="1">
    <citation type="journal article" date="2017" name="Curr. Microbiol.">
        <title>Mucilaginibacter ginsenosidivorans sp. nov., Isolated from Soil of Ginseng Field.</title>
        <authorList>
            <person name="Kim M.M."/>
            <person name="Siddiqi M.Z."/>
            <person name="Im W.T."/>
        </authorList>
    </citation>
    <scope>NUCLEOTIDE SEQUENCE [LARGE SCALE GENOMIC DNA]</scope>
    <source>
        <strain evidence="3 4">Gsoil 3017</strain>
    </source>
</reference>
<dbReference type="OrthoDB" id="791543at2"/>
<dbReference type="InterPro" id="IPR011042">
    <property type="entry name" value="6-blade_b-propeller_TolB-like"/>
</dbReference>
<dbReference type="PANTHER" id="PTHR13833">
    <property type="match status" value="1"/>
</dbReference>
<keyword evidence="1" id="KW-0677">Repeat</keyword>
<sequence>MKSIKIPLLFLAVAAVFFSSCSKKSAVTPTIPKVLTVTTLAGSTTIGHQDGIAAAAGFNNASGLAFSSDGTLYVGDWANNLIRKINVNTGAVSTFAGTVAPGFNDGPISSAIFNGTANIVFDKSGNLFIADEENNRIREITTAGNAVTIAGSGLQGSADGVGTAASFFHPEGMVIDANNNLYVADNNNTIRKINLATKQVSTYAGTGVRGFKNGPVASATFSSPYGLAMDANGDIYVGDIVNNCIRKITVSTGMVSTFAGTSVQGLSNGPALNATFYFPCGVAFDPKGNLFVAELKNNTIRKIATDGTVSTYAGTGQKGATNGPATQATFSQPIGLAIDASGNVFVADEYNSEIREISLKQQQQ</sequence>
<dbReference type="Proteomes" id="UP000321479">
    <property type="component" value="Chromosome"/>
</dbReference>
<evidence type="ECO:0008006" key="5">
    <source>
        <dbReference type="Google" id="ProtNLM"/>
    </source>
</evidence>
<feature type="chain" id="PRO_5022707747" description="SMP-30/Gluconolactonase/LRE-like region domain-containing protein" evidence="2">
    <location>
        <begin position="27"/>
        <end position="364"/>
    </location>
</feature>
<dbReference type="PANTHER" id="PTHR13833:SF71">
    <property type="entry name" value="NHL DOMAIN-CONTAINING PROTEIN"/>
    <property type="match status" value="1"/>
</dbReference>
<dbReference type="KEGG" id="mgin:FRZ54_09630"/>
<proteinExistence type="predicted"/>
<dbReference type="AlphaFoldDB" id="A0A5B8UVR5"/>
<organism evidence="3 4">
    <name type="scientific">Mucilaginibacter ginsenosidivorans</name>
    <dbReference type="NCBI Taxonomy" id="398053"/>
    <lineage>
        <taxon>Bacteria</taxon>
        <taxon>Pseudomonadati</taxon>
        <taxon>Bacteroidota</taxon>
        <taxon>Sphingobacteriia</taxon>
        <taxon>Sphingobacteriales</taxon>
        <taxon>Sphingobacteriaceae</taxon>
        <taxon>Mucilaginibacter</taxon>
    </lineage>
</organism>
<evidence type="ECO:0000313" key="4">
    <source>
        <dbReference type="Proteomes" id="UP000321479"/>
    </source>
</evidence>
<dbReference type="InterPro" id="IPR001258">
    <property type="entry name" value="NHL_repeat"/>
</dbReference>
<dbReference type="Gene3D" id="2.120.10.30">
    <property type="entry name" value="TolB, C-terminal domain"/>
    <property type="match status" value="3"/>
</dbReference>